<dbReference type="InterPro" id="IPR053134">
    <property type="entry name" value="RNA-dir_DNA_polymerase"/>
</dbReference>
<accession>A0A371DYK3</accession>
<comment type="caution">
    <text evidence="1">The sequence shown here is derived from an EMBL/GenBank/DDBJ whole genome shotgun (WGS) entry which is preliminary data.</text>
</comment>
<dbReference type="Gene3D" id="3.10.10.10">
    <property type="entry name" value="HIV Type 1 Reverse Transcriptase, subunit A, domain 1"/>
    <property type="match status" value="1"/>
</dbReference>
<sequence length="140" mass="16911">MAQKCYVESLKTQKRNRDNYYPYPGRKEIYIEIFLDGKPKKNQLVTYKKRRFRDEKWKVMKVKIDMLIEANFKRGAEYHTWLANVIMVKKGNGFIDSYSCYNKIHMHPLNEKKTTFTIKGRNYCYRVMPFNLKNASAIYQ</sequence>
<name>A0A371DYK3_MUCPR</name>
<dbReference type="AlphaFoldDB" id="A0A371DYK3"/>
<protein>
    <submittedName>
        <fullName evidence="1">Uncharacterized protein</fullName>
    </submittedName>
</protein>
<organism evidence="1 2">
    <name type="scientific">Mucuna pruriens</name>
    <name type="common">Velvet bean</name>
    <name type="synonym">Dolichos pruriens</name>
    <dbReference type="NCBI Taxonomy" id="157652"/>
    <lineage>
        <taxon>Eukaryota</taxon>
        <taxon>Viridiplantae</taxon>
        <taxon>Streptophyta</taxon>
        <taxon>Embryophyta</taxon>
        <taxon>Tracheophyta</taxon>
        <taxon>Spermatophyta</taxon>
        <taxon>Magnoliopsida</taxon>
        <taxon>eudicotyledons</taxon>
        <taxon>Gunneridae</taxon>
        <taxon>Pentapetalae</taxon>
        <taxon>rosids</taxon>
        <taxon>fabids</taxon>
        <taxon>Fabales</taxon>
        <taxon>Fabaceae</taxon>
        <taxon>Papilionoideae</taxon>
        <taxon>50 kb inversion clade</taxon>
        <taxon>NPAAA clade</taxon>
        <taxon>indigoferoid/millettioid clade</taxon>
        <taxon>Phaseoleae</taxon>
        <taxon>Mucuna</taxon>
    </lineage>
</organism>
<dbReference type="Proteomes" id="UP000257109">
    <property type="component" value="Unassembled WGS sequence"/>
</dbReference>
<dbReference type="PANTHER" id="PTHR24559:SF430">
    <property type="entry name" value="RNA-DIRECTED DNA POLYMERASE"/>
    <property type="match status" value="1"/>
</dbReference>
<dbReference type="EMBL" id="QJKJ01018446">
    <property type="protein sequence ID" value="RDX57620.1"/>
    <property type="molecule type" value="Genomic_DNA"/>
</dbReference>
<feature type="non-terminal residue" evidence="1">
    <location>
        <position position="1"/>
    </location>
</feature>
<gene>
    <name evidence="1" type="ORF">CR513_63123</name>
</gene>
<evidence type="ECO:0000313" key="1">
    <source>
        <dbReference type="EMBL" id="RDX57620.1"/>
    </source>
</evidence>
<dbReference type="SUPFAM" id="SSF56672">
    <property type="entry name" value="DNA/RNA polymerases"/>
    <property type="match status" value="1"/>
</dbReference>
<proteinExistence type="predicted"/>
<dbReference type="InterPro" id="IPR043502">
    <property type="entry name" value="DNA/RNA_pol_sf"/>
</dbReference>
<dbReference type="OrthoDB" id="6130485at2759"/>
<evidence type="ECO:0000313" key="2">
    <source>
        <dbReference type="Proteomes" id="UP000257109"/>
    </source>
</evidence>
<dbReference type="PANTHER" id="PTHR24559">
    <property type="entry name" value="TRANSPOSON TY3-I GAG-POL POLYPROTEIN"/>
    <property type="match status" value="1"/>
</dbReference>
<keyword evidence="2" id="KW-1185">Reference proteome</keyword>
<reference evidence="1" key="1">
    <citation type="submission" date="2018-05" db="EMBL/GenBank/DDBJ databases">
        <title>Draft genome of Mucuna pruriens seed.</title>
        <authorList>
            <person name="Nnadi N.E."/>
            <person name="Vos R."/>
            <person name="Hasami M.H."/>
            <person name="Devisetty U.K."/>
            <person name="Aguiy J.C."/>
        </authorList>
    </citation>
    <scope>NUCLEOTIDE SEQUENCE [LARGE SCALE GENOMIC DNA]</scope>
    <source>
        <strain evidence="1">JCA_2017</strain>
    </source>
</reference>